<dbReference type="PROSITE" id="PS51746">
    <property type="entry name" value="PPM_2"/>
    <property type="match status" value="1"/>
</dbReference>
<dbReference type="EMBL" id="UINC01001384">
    <property type="protein sequence ID" value="SUZ79403.1"/>
    <property type="molecule type" value="Genomic_DNA"/>
</dbReference>
<reference evidence="2" key="1">
    <citation type="submission" date="2018-05" db="EMBL/GenBank/DDBJ databases">
        <authorList>
            <person name="Lanie J.A."/>
            <person name="Ng W.-L."/>
            <person name="Kazmierczak K.M."/>
            <person name="Andrzejewski T.M."/>
            <person name="Davidsen T.M."/>
            <person name="Wayne K.J."/>
            <person name="Tettelin H."/>
            <person name="Glass J.I."/>
            <person name="Rusch D."/>
            <person name="Podicherti R."/>
            <person name="Tsui H.-C.T."/>
            <person name="Winkler M.E."/>
        </authorList>
    </citation>
    <scope>NUCLEOTIDE SEQUENCE</scope>
</reference>
<dbReference type="AlphaFoldDB" id="A0A381QPF6"/>
<name>A0A381QPF6_9ZZZZ</name>
<dbReference type="InterPro" id="IPR036457">
    <property type="entry name" value="PPM-type-like_dom_sf"/>
</dbReference>
<dbReference type="SUPFAM" id="SSF81606">
    <property type="entry name" value="PP2C-like"/>
    <property type="match status" value="1"/>
</dbReference>
<organism evidence="2">
    <name type="scientific">marine metagenome</name>
    <dbReference type="NCBI Taxonomy" id="408172"/>
    <lineage>
        <taxon>unclassified sequences</taxon>
        <taxon>metagenomes</taxon>
        <taxon>ecological metagenomes</taxon>
    </lineage>
</organism>
<dbReference type="InterPro" id="IPR001932">
    <property type="entry name" value="PPM-type_phosphatase-like_dom"/>
</dbReference>
<dbReference type="SMART" id="SM00331">
    <property type="entry name" value="PP2C_SIG"/>
    <property type="match status" value="1"/>
</dbReference>
<evidence type="ECO:0000313" key="2">
    <source>
        <dbReference type="EMBL" id="SUZ79403.1"/>
    </source>
</evidence>
<dbReference type="Gene3D" id="3.60.40.10">
    <property type="entry name" value="PPM-type phosphatase domain"/>
    <property type="match status" value="1"/>
</dbReference>
<proteinExistence type="predicted"/>
<feature type="non-terminal residue" evidence="2">
    <location>
        <position position="253"/>
    </location>
</feature>
<protein>
    <recommendedName>
        <fullName evidence="1">PPM-type phosphatase domain-containing protein</fullName>
    </recommendedName>
</protein>
<accession>A0A381QPF6</accession>
<gene>
    <name evidence="2" type="ORF">METZ01_LOCUS32257</name>
</gene>
<feature type="domain" description="PPM-type phosphatase" evidence="1">
    <location>
        <begin position="20"/>
        <end position="253"/>
    </location>
</feature>
<dbReference type="Pfam" id="PF13672">
    <property type="entry name" value="PP2C_2"/>
    <property type="match status" value="1"/>
</dbReference>
<dbReference type="SMART" id="SM00332">
    <property type="entry name" value="PP2Cc"/>
    <property type="match status" value="1"/>
</dbReference>
<sequence>MCGTDLDDPLTIACLVGQAVVYSHRSIAEHKTNEDALGVFDWGDGKLLLAVADGVGGLPGGAAAARRVIETLHKAPAGEHEDPVGYLVDKANDSIRQDISMGATTLSAVLIQNKRFTSYHAGDSATLVVGQRGRIKFQSVCHSPVGVAQARGELSEHTALFHPQRHLLCNMLGDETFWVERSACYELATFDTIVIASDGLWDNFFCDEIVEIVCQGSLVQAGRRLAHSARQRMLTAEDNVPSKPDDLSFVLYR</sequence>
<evidence type="ECO:0000259" key="1">
    <source>
        <dbReference type="PROSITE" id="PS51746"/>
    </source>
</evidence>